<dbReference type="RefSeq" id="XP_018758628.1">
    <property type="nucleotide sequence ID" value="XM_018906216.1"/>
</dbReference>
<dbReference type="RefSeq" id="XP_018758627.1">
    <property type="nucleotide sequence ID" value="XM_018906215.1"/>
</dbReference>
<organism evidence="1 2">
    <name type="scientific">Gibberella moniliformis (strain M3125 / FGSC 7600)</name>
    <name type="common">Maize ear and stalk rot fungus</name>
    <name type="synonym">Fusarium verticillioides</name>
    <dbReference type="NCBI Taxonomy" id="334819"/>
    <lineage>
        <taxon>Eukaryota</taxon>
        <taxon>Fungi</taxon>
        <taxon>Dikarya</taxon>
        <taxon>Ascomycota</taxon>
        <taxon>Pezizomycotina</taxon>
        <taxon>Sordariomycetes</taxon>
        <taxon>Hypocreomycetidae</taxon>
        <taxon>Hypocreales</taxon>
        <taxon>Nectriaceae</taxon>
        <taxon>Fusarium</taxon>
        <taxon>Fusarium fujikuroi species complex</taxon>
    </lineage>
</organism>
<dbReference type="KEGG" id="fvr:FVEG_16979"/>
<dbReference type="VEuPathDB" id="FungiDB:FVEG_16979"/>
<sequence length="100" mass="11291">MKAGKALFRQRNYSPMLDNCSSLVGQWIVSTQPSLMIPTATAQPTNINNSTMMPSRAHNYFSRGNSHRPRGLMAKALDFGSRSPQLSRDSRFDSWRGRMI</sequence>
<reference evidence="1" key="2">
    <citation type="submission" date="2013-11" db="EMBL/GenBank/DDBJ databases">
        <authorList>
            <consortium name="The Broad Institute Genome Sequencing Platform"/>
            <person name="Ma L.-J."/>
            <person name="Corby-Kistler H."/>
            <person name="Broz K."/>
            <person name="Gale L.R."/>
            <person name="Jonkers W."/>
            <person name="O'Donnell K."/>
            <person name="Ploetz R."/>
            <person name="Steinberg C."/>
            <person name="Schwartz D.C."/>
            <person name="VanEtten H."/>
            <person name="Zhou S."/>
            <person name="Young S.K."/>
            <person name="Zeng Q."/>
            <person name="Gargeya S."/>
            <person name="Fitzgerald M."/>
            <person name="Abouelleil A."/>
            <person name="Alvarado L."/>
            <person name="Chapman S.B."/>
            <person name="Gainer-Dewar J."/>
            <person name="Goldberg J."/>
            <person name="Griggs A."/>
            <person name="Gujja S."/>
            <person name="Hansen M."/>
            <person name="Howarth C."/>
            <person name="Imamovic A."/>
            <person name="Ireland A."/>
            <person name="Larimer J."/>
            <person name="McCowan C."/>
            <person name="Murphy C."/>
            <person name="Pearson M."/>
            <person name="Poon T.W."/>
            <person name="Priest M."/>
            <person name="Roberts A."/>
            <person name="Saif S."/>
            <person name="Shea T."/>
            <person name="Sykes S."/>
            <person name="Wortman J."/>
            <person name="Nusbaum C."/>
            <person name="Birren B."/>
        </authorList>
    </citation>
    <scope>NUCLEOTIDE SEQUENCE</scope>
    <source>
        <strain evidence="1">7600</strain>
    </source>
</reference>
<evidence type="ECO:0000313" key="1">
    <source>
        <dbReference type="EMBL" id="EWG52437.1"/>
    </source>
</evidence>
<protein>
    <submittedName>
        <fullName evidence="1">Uncharacterized protein</fullName>
    </submittedName>
</protein>
<gene>
    <name evidence="1" type="ORF">FVEG_16979</name>
</gene>
<dbReference type="EMBL" id="DS022257">
    <property type="protein sequence ID" value="EWG52436.1"/>
    <property type="molecule type" value="Genomic_DNA"/>
</dbReference>
<proteinExistence type="predicted"/>
<evidence type="ECO:0000313" key="2">
    <source>
        <dbReference type="Proteomes" id="UP000009096"/>
    </source>
</evidence>
<name>W7N7M7_GIBM7</name>
<accession>W7N7M7</accession>
<reference evidence="1 2" key="1">
    <citation type="journal article" date="2010" name="Nature">
        <title>Comparative genomics reveals mobile pathogenicity chromosomes in Fusarium.</title>
        <authorList>
            <person name="Ma L.J."/>
            <person name="van der Does H.C."/>
            <person name="Borkovich K.A."/>
            <person name="Coleman J.J."/>
            <person name="Daboussi M.J."/>
            <person name="Di Pietro A."/>
            <person name="Dufresne M."/>
            <person name="Freitag M."/>
            <person name="Grabherr M."/>
            <person name="Henrissat B."/>
            <person name="Houterman P.M."/>
            <person name="Kang S."/>
            <person name="Shim W.B."/>
            <person name="Woloshuk C."/>
            <person name="Xie X."/>
            <person name="Xu J.R."/>
            <person name="Antoniw J."/>
            <person name="Baker S.E."/>
            <person name="Bluhm B.H."/>
            <person name="Breakspear A."/>
            <person name="Brown D.W."/>
            <person name="Butchko R.A."/>
            <person name="Chapman S."/>
            <person name="Coulson R."/>
            <person name="Coutinho P.M."/>
            <person name="Danchin E.G."/>
            <person name="Diener A."/>
            <person name="Gale L.R."/>
            <person name="Gardiner D.M."/>
            <person name="Goff S."/>
            <person name="Hammond-Kosack K.E."/>
            <person name="Hilburn K."/>
            <person name="Hua-Van A."/>
            <person name="Jonkers W."/>
            <person name="Kazan K."/>
            <person name="Kodira C.D."/>
            <person name="Koehrsen M."/>
            <person name="Kumar L."/>
            <person name="Lee Y.H."/>
            <person name="Li L."/>
            <person name="Manners J.M."/>
            <person name="Miranda-Saavedra D."/>
            <person name="Mukherjee M."/>
            <person name="Park G."/>
            <person name="Park J."/>
            <person name="Park S.Y."/>
            <person name="Proctor R.H."/>
            <person name="Regev A."/>
            <person name="Ruiz-Roldan M.C."/>
            <person name="Sain D."/>
            <person name="Sakthikumar S."/>
            <person name="Sykes S."/>
            <person name="Schwartz D.C."/>
            <person name="Turgeon B.G."/>
            <person name="Wapinski I."/>
            <person name="Yoder O."/>
            <person name="Young S."/>
            <person name="Zeng Q."/>
            <person name="Zhou S."/>
            <person name="Galagan J."/>
            <person name="Cuomo C.A."/>
            <person name="Kistler H.C."/>
            <person name="Rep M."/>
        </authorList>
    </citation>
    <scope>NUCLEOTIDE SEQUENCE [LARGE SCALE GENOMIC DNA]</scope>
    <source>
        <strain evidence="1">7600</strain>
        <strain evidence="2">M3125 / FGSC 7600</strain>
    </source>
</reference>
<dbReference type="GeneID" id="30073855"/>
<dbReference type="Proteomes" id="UP000009096">
    <property type="component" value="Chromosome 9"/>
</dbReference>
<dbReference type="AlphaFoldDB" id="W7N7M7"/>
<dbReference type="EMBL" id="DS022257">
    <property type="protein sequence ID" value="EWG52437.1"/>
    <property type="molecule type" value="Genomic_DNA"/>
</dbReference>
<keyword evidence="2" id="KW-1185">Reference proteome</keyword>